<comment type="similarity">
    <text evidence="1">Belongs to the PPR family. P subfamily.</text>
</comment>
<accession>A0AAV9BFV0</accession>
<feature type="repeat" description="PPR" evidence="3">
    <location>
        <begin position="428"/>
        <end position="462"/>
    </location>
</feature>
<evidence type="ECO:0000256" key="3">
    <source>
        <dbReference type="PROSITE-ProRule" id="PRU00708"/>
    </source>
</evidence>
<reference evidence="5" key="1">
    <citation type="journal article" date="2023" name="Nat. Commun.">
        <title>Diploid and tetraploid genomes of Acorus and the evolution of monocots.</title>
        <authorList>
            <person name="Ma L."/>
            <person name="Liu K.W."/>
            <person name="Li Z."/>
            <person name="Hsiao Y.Y."/>
            <person name="Qi Y."/>
            <person name="Fu T."/>
            <person name="Tang G.D."/>
            <person name="Zhang D."/>
            <person name="Sun W.H."/>
            <person name="Liu D.K."/>
            <person name="Li Y."/>
            <person name="Chen G.Z."/>
            <person name="Liu X.D."/>
            <person name="Liao X.Y."/>
            <person name="Jiang Y.T."/>
            <person name="Yu X."/>
            <person name="Hao Y."/>
            <person name="Huang J."/>
            <person name="Zhao X.W."/>
            <person name="Ke S."/>
            <person name="Chen Y.Y."/>
            <person name="Wu W.L."/>
            <person name="Hsu J.L."/>
            <person name="Lin Y.F."/>
            <person name="Huang M.D."/>
            <person name="Li C.Y."/>
            <person name="Huang L."/>
            <person name="Wang Z.W."/>
            <person name="Zhao X."/>
            <person name="Zhong W.Y."/>
            <person name="Peng D.H."/>
            <person name="Ahmad S."/>
            <person name="Lan S."/>
            <person name="Zhang J.S."/>
            <person name="Tsai W.C."/>
            <person name="Van de Peer Y."/>
            <person name="Liu Z.J."/>
        </authorList>
    </citation>
    <scope>NUCLEOTIDE SEQUENCE</scope>
    <source>
        <strain evidence="5">SCP</strain>
    </source>
</reference>
<reference evidence="5" key="2">
    <citation type="submission" date="2023-06" db="EMBL/GenBank/DDBJ databases">
        <authorList>
            <person name="Ma L."/>
            <person name="Liu K.-W."/>
            <person name="Li Z."/>
            <person name="Hsiao Y.-Y."/>
            <person name="Qi Y."/>
            <person name="Fu T."/>
            <person name="Tang G."/>
            <person name="Zhang D."/>
            <person name="Sun W.-H."/>
            <person name="Liu D.-K."/>
            <person name="Li Y."/>
            <person name="Chen G.-Z."/>
            <person name="Liu X.-D."/>
            <person name="Liao X.-Y."/>
            <person name="Jiang Y.-T."/>
            <person name="Yu X."/>
            <person name="Hao Y."/>
            <person name="Huang J."/>
            <person name="Zhao X.-W."/>
            <person name="Ke S."/>
            <person name="Chen Y.-Y."/>
            <person name="Wu W.-L."/>
            <person name="Hsu J.-L."/>
            <person name="Lin Y.-F."/>
            <person name="Huang M.-D."/>
            <person name="Li C.-Y."/>
            <person name="Huang L."/>
            <person name="Wang Z.-W."/>
            <person name="Zhao X."/>
            <person name="Zhong W.-Y."/>
            <person name="Peng D.-H."/>
            <person name="Ahmad S."/>
            <person name="Lan S."/>
            <person name="Zhang J.-S."/>
            <person name="Tsai W.-C."/>
            <person name="Van De Peer Y."/>
            <person name="Liu Z.-J."/>
        </authorList>
    </citation>
    <scope>NUCLEOTIDE SEQUENCE</scope>
    <source>
        <strain evidence="5">SCP</strain>
        <tissue evidence="5">Leaves</tissue>
    </source>
</reference>
<evidence type="ECO:0000313" key="6">
    <source>
        <dbReference type="Proteomes" id="UP001179952"/>
    </source>
</evidence>
<evidence type="ECO:0000256" key="1">
    <source>
        <dbReference type="ARBA" id="ARBA00007626"/>
    </source>
</evidence>
<protein>
    <submittedName>
        <fullName evidence="5">Pentatricopeptide repeat-containing protein</fullName>
    </submittedName>
</protein>
<dbReference type="Pfam" id="PF13041">
    <property type="entry name" value="PPR_2"/>
    <property type="match status" value="2"/>
</dbReference>
<dbReference type="Proteomes" id="UP001179952">
    <property type="component" value="Unassembled WGS sequence"/>
</dbReference>
<feature type="region of interest" description="Disordered" evidence="4">
    <location>
        <begin position="1"/>
        <end position="23"/>
    </location>
</feature>
<sequence length="463" mass="50714">MPLLSLSTSPHPQPSDQSPPSPDPLISTVVSVLLDHRSKSRWNHLKSLLRPIPSAASAMTSDQVSQIVLRLKNNPRLALRFFLWSKTHSLVSPSLASHAVVAHVLARNRLKSLAKSLIRSALRSDDDAPLSLLDELARSYRLCDSAPFVFDLLVEACLDSRRADRALEVARSLRSRGVPPSTAVCNHLINSVAAGAGGSLAAVALYREFFDPQIASRVSPNTQTFNSILLSLYREGKFDALGGIRDEMVRFGCDLNGFSYSILMAAACDERRIGEAEKLFEEMAAKGVKRGVMAYNAIIGGFSAIGDMDRAEELRREMVMSGVEPTRVTYGHLIDGHCKAGDVDSAVRLYNDVRGAGVEMEGFVADELVVELCERGRVLEGLGIVRRERFVPSRRCYVGVVKGLCECGELEAALKVQAEMVGRGYGPDEEVYEAFVDGYARLGDLEQARKLKDEMSRIDEATT</sequence>
<evidence type="ECO:0000256" key="2">
    <source>
        <dbReference type="ARBA" id="ARBA00022737"/>
    </source>
</evidence>
<keyword evidence="2" id="KW-0677">Repeat</keyword>
<feature type="repeat" description="PPR" evidence="3">
    <location>
        <begin position="393"/>
        <end position="427"/>
    </location>
</feature>
<feature type="repeat" description="PPR" evidence="3">
    <location>
        <begin position="326"/>
        <end position="360"/>
    </location>
</feature>
<proteinExistence type="inferred from homology"/>
<keyword evidence="6" id="KW-1185">Reference proteome</keyword>
<feature type="repeat" description="PPR" evidence="3">
    <location>
        <begin position="256"/>
        <end position="290"/>
    </location>
</feature>
<dbReference type="InterPro" id="IPR011990">
    <property type="entry name" value="TPR-like_helical_dom_sf"/>
</dbReference>
<feature type="repeat" description="PPR" evidence="3">
    <location>
        <begin position="291"/>
        <end position="325"/>
    </location>
</feature>
<dbReference type="Pfam" id="PF01535">
    <property type="entry name" value="PPR"/>
    <property type="match status" value="2"/>
</dbReference>
<name>A0AAV9BFV0_ACOGR</name>
<evidence type="ECO:0000256" key="4">
    <source>
        <dbReference type="SAM" id="MobiDB-lite"/>
    </source>
</evidence>
<comment type="caution">
    <text evidence="5">The sequence shown here is derived from an EMBL/GenBank/DDBJ whole genome shotgun (WGS) entry which is preliminary data.</text>
</comment>
<feature type="repeat" description="PPR" evidence="3">
    <location>
        <begin position="146"/>
        <end position="180"/>
    </location>
</feature>
<dbReference type="PANTHER" id="PTHR47941">
    <property type="entry name" value="PENTATRICOPEPTIDE REPEAT-CONTAINING PROTEIN 3, MITOCHONDRIAL"/>
    <property type="match status" value="1"/>
</dbReference>
<dbReference type="AlphaFoldDB" id="A0AAV9BFV0"/>
<dbReference type="NCBIfam" id="TIGR00756">
    <property type="entry name" value="PPR"/>
    <property type="match status" value="5"/>
</dbReference>
<evidence type="ECO:0000313" key="5">
    <source>
        <dbReference type="EMBL" id="KAK1275460.1"/>
    </source>
</evidence>
<feature type="repeat" description="PPR" evidence="3">
    <location>
        <begin position="221"/>
        <end position="255"/>
    </location>
</feature>
<organism evidence="5 6">
    <name type="scientific">Acorus gramineus</name>
    <name type="common">Dwarf sweet flag</name>
    <dbReference type="NCBI Taxonomy" id="55184"/>
    <lineage>
        <taxon>Eukaryota</taxon>
        <taxon>Viridiplantae</taxon>
        <taxon>Streptophyta</taxon>
        <taxon>Embryophyta</taxon>
        <taxon>Tracheophyta</taxon>
        <taxon>Spermatophyta</taxon>
        <taxon>Magnoliopsida</taxon>
        <taxon>Liliopsida</taxon>
        <taxon>Acoraceae</taxon>
        <taxon>Acorus</taxon>
    </lineage>
</organism>
<dbReference type="PROSITE" id="PS51375">
    <property type="entry name" value="PPR"/>
    <property type="match status" value="7"/>
</dbReference>
<dbReference type="Gene3D" id="1.25.40.10">
    <property type="entry name" value="Tetratricopeptide repeat domain"/>
    <property type="match status" value="4"/>
</dbReference>
<gene>
    <name evidence="5" type="ORF">QJS04_geneDACA016056</name>
</gene>
<dbReference type="EMBL" id="JAUJYN010000003">
    <property type="protein sequence ID" value="KAK1275460.1"/>
    <property type="molecule type" value="Genomic_DNA"/>
</dbReference>
<dbReference type="InterPro" id="IPR002885">
    <property type="entry name" value="PPR_rpt"/>
</dbReference>
<feature type="compositionally biased region" description="Pro residues" evidence="4">
    <location>
        <begin position="11"/>
        <end position="23"/>
    </location>
</feature>